<feature type="compositionally biased region" description="Polar residues" evidence="1">
    <location>
        <begin position="15"/>
        <end position="24"/>
    </location>
</feature>
<protein>
    <submittedName>
        <fullName evidence="2">Jg1803 protein</fullName>
    </submittedName>
</protein>
<evidence type="ECO:0000313" key="3">
    <source>
        <dbReference type="Proteomes" id="UP000838756"/>
    </source>
</evidence>
<evidence type="ECO:0000313" key="2">
    <source>
        <dbReference type="EMBL" id="CAH2240246.1"/>
    </source>
</evidence>
<feature type="region of interest" description="Disordered" evidence="1">
    <location>
        <begin position="48"/>
        <end position="76"/>
    </location>
</feature>
<evidence type="ECO:0000256" key="1">
    <source>
        <dbReference type="SAM" id="MobiDB-lite"/>
    </source>
</evidence>
<keyword evidence="3" id="KW-1185">Reference proteome</keyword>
<comment type="caution">
    <text evidence="2">The sequence shown here is derived from an EMBL/GenBank/DDBJ whole genome shotgun (WGS) entry which is preliminary data.</text>
</comment>
<dbReference type="EMBL" id="CAKXAJ010025483">
    <property type="protein sequence ID" value="CAH2240246.1"/>
    <property type="molecule type" value="Genomic_DNA"/>
</dbReference>
<feature type="compositionally biased region" description="Polar residues" evidence="1">
    <location>
        <begin position="48"/>
        <end position="60"/>
    </location>
</feature>
<organism evidence="2 3">
    <name type="scientific">Pararge aegeria aegeria</name>
    <dbReference type="NCBI Taxonomy" id="348720"/>
    <lineage>
        <taxon>Eukaryota</taxon>
        <taxon>Metazoa</taxon>
        <taxon>Ecdysozoa</taxon>
        <taxon>Arthropoda</taxon>
        <taxon>Hexapoda</taxon>
        <taxon>Insecta</taxon>
        <taxon>Pterygota</taxon>
        <taxon>Neoptera</taxon>
        <taxon>Endopterygota</taxon>
        <taxon>Lepidoptera</taxon>
        <taxon>Glossata</taxon>
        <taxon>Ditrysia</taxon>
        <taxon>Papilionoidea</taxon>
        <taxon>Nymphalidae</taxon>
        <taxon>Satyrinae</taxon>
        <taxon>Satyrini</taxon>
        <taxon>Parargina</taxon>
        <taxon>Pararge</taxon>
    </lineage>
</organism>
<gene>
    <name evidence="2" type="primary">jg1803</name>
    <name evidence="2" type="ORF">PAEG_LOCUS16846</name>
</gene>
<name>A0A8S4RTY8_9NEOP</name>
<feature type="region of interest" description="Disordered" evidence="1">
    <location>
        <begin position="1"/>
        <end position="24"/>
    </location>
</feature>
<reference evidence="2" key="1">
    <citation type="submission" date="2022-03" db="EMBL/GenBank/DDBJ databases">
        <authorList>
            <person name="Lindestad O."/>
        </authorList>
    </citation>
    <scope>NUCLEOTIDE SEQUENCE</scope>
</reference>
<sequence length="76" mass="8247">MSRQAEVTMGGAHSSMANSSRAHSTLTSIHVDIPTELIWRPRIKTQPTLVGSQSGEQTTRGAAGNKWPRIVDFETA</sequence>
<dbReference type="Proteomes" id="UP000838756">
    <property type="component" value="Unassembled WGS sequence"/>
</dbReference>
<dbReference type="AlphaFoldDB" id="A0A8S4RTY8"/>
<accession>A0A8S4RTY8</accession>
<proteinExistence type="predicted"/>